<gene>
    <name evidence="1" type="ORF">B7P43_G03364</name>
</gene>
<name>A0A2J7QXV6_9NEOP</name>
<protein>
    <recommendedName>
        <fullName evidence="3">F-box domain-containing protein</fullName>
    </recommendedName>
</protein>
<sequence length="502" mass="57138">MNKRNNPESLVDTALARACQMVRRAGVNWTRRLRSAAVTGRSSWLQEIESVEEECVLVRAHLASLTVSLVSEVIIVYALREFTKIIASYNDHISGALRVRFLAREINEDVCSNMLKSVLLPCVSKCSISNMQSNFIQTLVIKLLYVIPNIKALILPSAHPSYLQLLVERIQILTHLQEFRFHIGCTTEILIELSRFCRHMKHLSVQESRLVDDYCVEHLLKLTQLCGLNVAATSISNIGYRKLLLCLPEIENITWFSPIDTVLGNLRVYFPSVMKFVGTVSHASIIFWKCPNIKELELLSPAQAISDLAGLRNVSSFSLFRCSYTGIALGVVIRCLGQNLTNLKMNEILDININDLINYCTVLKELSILYSHMIIRRTFELISPHFRNLKVIRLRYDWGPFDFSSILHLYINLNVLHLVGMVEITDTFMKQTVTAGGFRNLTECFIEFCGDMSMDTAWLLLQNCPNLTTIGNIDSWSRVDEREVAALLTFLRNNNLSLEVCR</sequence>
<keyword evidence="2" id="KW-1185">Reference proteome</keyword>
<dbReference type="Proteomes" id="UP000235965">
    <property type="component" value="Unassembled WGS sequence"/>
</dbReference>
<dbReference type="InParanoid" id="A0A2J7QXV6"/>
<comment type="caution">
    <text evidence="1">The sequence shown here is derived from an EMBL/GenBank/DDBJ whole genome shotgun (WGS) entry which is preliminary data.</text>
</comment>
<dbReference type="SUPFAM" id="SSF52047">
    <property type="entry name" value="RNI-like"/>
    <property type="match status" value="1"/>
</dbReference>
<organism evidence="1 2">
    <name type="scientific">Cryptotermes secundus</name>
    <dbReference type="NCBI Taxonomy" id="105785"/>
    <lineage>
        <taxon>Eukaryota</taxon>
        <taxon>Metazoa</taxon>
        <taxon>Ecdysozoa</taxon>
        <taxon>Arthropoda</taxon>
        <taxon>Hexapoda</taxon>
        <taxon>Insecta</taxon>
        <taxon>Pterygota</taxon>
        <taxon>Neoptera</taxon>
        <taxon>Polyneoptera</taxon>
        <taxon>Dictyoptera</taxon>
        <taxon>Blattodea</taxon>
        <taxon>Blattoidea</taxon>
        <taxon>Termitoidae</taxon>
        <taxon>Kalotermitidae</taxon>
        <taxon>Cryptotermitinae</taxon>
        <taxon>Cryptotermes</taxon>
    </lineage>
</organism>
<evidence type="ECO:0008006" key="3">
    <source>
        <dbReference type="Google" id="ProtNLM"/>
    </source>
</evidence>
<dbReference type="Gene3D" id="3.80.10.10">
    <property type="entry name" value="Ribonuclease Inhibitor"/>
    <property type="match status" value="2"/>
</dbReference>
<dbReference type="OrthoDB" id="16120at2759"/>
<dbReference type="STRING" id="105785.A0A2J7QXV6"/>
<evidence type="ECO:0000313" key="2">
    <source>
        <dbReference type="Proteomes" id="UP000235965"/>
    </source>
</evidence>
<dbReference type="InterPro" id="IPR032675">
    <property type="entry name" value="LRR_dom_sf"/>
</dbReference>
<dbReference type="EMBL" id="NEVH01009371">
    <property type="protein sequence ID" value="PNF33416.1"/>
    <property type="molecule type" value="Genomic_DNA"/>
</dbReference>
<reference evidence="1 2" key="1">
    <citation type="submission" date="2017-12" db="EMBL/GenBank/DDBJ databases">
        <title>Hemimetabolous genomes reveal molecular basis of termite eusociality.</title>
        <authorList>
            <person name="Harrison M.C."/>
            <person name="Jongepier E."/>
            <person name="Robertson H.M."/>
            <person name="Arning N."/>
            <person name="Bitard-Feildel T."/>
            <person name="Chao H."/>
            <person name="Childers C.P."/>
            <person name="Dinh H."/>
            <person name="Doddapaneni H."/>
            <person name="Dugan S."/>
            <person name="Gowin J."/>
            <person name="Greiner C."/>
            <person name="Han Y."/>
            <person name="Hu H."/>
            <person name="Hughes D.S.T."/>
            <person name="Huylmans A.-K."/>
            <person name="Kemena C."/>
            <person name="Kremer L.P.M."/>
            <person name="Lee S.L."/>
            <person name="Lopez-Ezquerra A."/>
            <person name="Mallet L."/>
            <person name="Monroy-Kuhn J.M."/>
            <person name="Moser A."/>
            <person name="Murali S.C."/>
            <person name="Muzny D.M."/>
            <person name="Otani S."/>
            <person name="Piulachs M.-D."/>
            <person name="Poelchau M."/>
            <person name="Qu J."/>
            <person name="Schaub F."/>
            <person name="Wada-Katsumata A."/>
            <person name="Worley K.C."/>
            <person name="Xie Q."/>
            <person name="Ylla G."/>
            <person name="Poulsen M."/>
            <person name="Gibbs R.A."/>
            <person name="Schal C."/>
            <person name="Richards S."/>
            <person name="Belles X."/>
            <person name="Korb J."/>
            <person name="Bornberg-Bauer E."/>
        </authorList>
    </citation>
    <scope>NUCLEOTIDE SEQUENCE [LARGE SCALE GENOMIC DNA]</scope>
    <source>
        <tissue evidence="1">Whole body</tissue>
    </source>
</reference>
<proteinExistence type="predicted"/>
<dbReference type="AlphaFoldDB" id="A0A2J7QXV6"/>
<evidence type="ECO:0000313" key="1">
    <source>
        <dbReference type="EMBL" id="PNF33416.1"/>
    </source>
</evidence>
<accession>A0A2J7QXV6</accession>